<accession>A0AAE9D733</accession>
<dbReference type="Pfam" id="PF00375">
    <property type="entry name" value="SDF"/>
    <property type="match status" value="1"/>
</dbReference>
<sequence length="724" mass="79686">MKLIILVSAFLATVNASARVLVGKEFISMYPVAQQENVFEYQIINIGDTAAINVDFSDRGSFPTDKFEIVSGSLDAKYAVIPPHSSVSHHIVVVPRVPHAIEDKDVLVDYTDSESKISSRVSTLWFSKGRLTHFFHQDALKHIAGSKYAHFFVFAAIATPVTGLSALLYWVSKSRYTLPKLDTRLVETGGSTMGMKKDLLLVLTIESVVLGVVLGFVIRPFNPSNDTISLIGFPGEIFMQIVEMMILPLIMSSVISALAQVRARDARRIGIVTIIYYMTTTFLSTFTGIILVSSIHPGDPELIHELGEGTLENTALSTLDTFLDQIRNMFPENIIQATFQQVQTEYMPIKPARVRNSTSMNITTEVLHKQTLTYTNEMNVLGLIVFCSGFGIILSILGDQARLMINFFIVLDAIIMRWISALMWCYPIGILSLVCKNIIDIDNLTETAQALAMYVVTVICGLMIHSLLTLPLLYFLVTKKSPFAFMTGMLQALATAFGTASSGATLPVTFRALEENLKIDRRVTRFVLPLGATITMDGTALYEAVAVIFIAQLHNIKLSLMDLVTISITTTVASIGSGSVPAGLDTIVIVLTTVGLPAKDLSLLLTVDWLLDRIRTSVNVLGDSFGAGIIHHLTRSSLLEADTDELIRQIREDIDILNNPHQDTLPISHHSVQSTIQNTQNSMQAPHIYSKSARASFAPVPNEEERKALLKESIALNKSETHIV</sequence>
<dbReference type="GO" id="GO:0016020">
    <property type="term" value="C:membrane"/>
    <property type="evidence" value="ECO:0007669"/>
    <property type="project" value="UniProtKB-SubCell"/>
</dbReference>
<dbReference type="PANTHER" id="PTHR11958:SF46">
    <property type="entry name" value="SODIUM-DEPENDENT EXCITATORY AMINO ACID TRANSPORTER GLT-3-RELATED"/>
    <property type="match status" value="1"/>
</dbReference>
<feature type="transmembrane region" description="Helical" evidence="9">
    <location>
        <begin position="526"/>
        <end position="551"/>
    </location>
</feature>
<keyword evidence="3 9" id="KW-0813">Transport</keyword>
<keyword evidence="4 9" id="KW-0812">Transmembrane</keyword>
<feature type="transmembrane region" description="Helical" evidence="9">
    <location>
        <begin position="238"/>
        <end position="259"/>
    </location>
</feature>
<keyword evidence="10" id="KW-0732">Signal</keyword>
<proteinExistence type="inferred from homology"/>
<reference evidence="11 13" key="2">
    <citation type="submission" date="2022-05" db="EMBL/GenBank/DDBJ databases">
        <title>Chromosome-level reference genomes for two strains of Caenorhabditis briggsae: an improved platform for comparative genomics.</title>
        <authorList>
            <person name="Stevens L."/>
            <person name="Andersen E.C."/>
        </authorList>
    </citation>
    <scope>NUCLEOTIDE SEQUENCE [LARGE SCALE GENOMIC DNA]</scope>
    <source>
        <strain evidence="11">QX1410_ONT</strain>
        <tissue evidence="11">Whole-organism</tissue>
    </source>
</reference>
<feature type="chain" id="PRO_5044706825" description="Amino acid transporter" evidence="10">
    <location>
        <begin position="17"/>
        <end position="724"/>
    </location>
</feature>
<dbReference type="InterPro" id="IPR001991">
    <property type="entry name" value="Na-dicarboxylate_symporter"/>
</dbReference>
<comment type="subcellular location">
    <subcellularLocation>
        <location evidence="1 9">Membrane</location>
        <topology evidence="1 9">Multi-pass membrane protein</topology>
    </subcellularLocation>
</comment>
<evidence type="ECO:0000256" key="6">
    <source>
        <dbReference type="ARBA" id="ARBA00022989"/>
    </source>
</evidence>
<dbReference type="InterPro" id="IPR018107">
    <property type="entry name" value="Na-dicarboxylate_symporter_CS"/>
</dbReference>
<feature type="transmembrane region" description="Helical" evidence="9">
    <location>
        <begin position="451"/>
        <end position="476"/>
    </location>
</feature>
<evidence type="ECO:0000256" key="8">
    <source>
        <dbReference type="ARBA" id="ARBA00023180"/>
    </source>
</evidence>
<evidence type="ECO:0000313" key="12">
    <source>
        <dbReference type="EMBL" id="UMM29131.1"/>
    </source>
</evidence>
<evidence type="ECO:0000256" key="4">
    <source>
        <dbReference type="ARBA" id="ARBA00022692"/>
    </source>
</evidence>
<evidence type="ECO:0000313" key="11">
    <source>
        <dbReference type="EMBL" id="ULT95927.1"/>
    </source>
</evidence>
<feature type="transmembrane region" description="Helical" evidence="9">
    <location>
        <begin position="378"/>
        <end position="397"/>
    </location>
</feature>
<keyword evidence="14" id="KW-1185">Reference proteome</keyword>
<evidence type="ECO:0000256" key="7">
    <source>
        <dbReference type="ARBA" id="ARBA00023136"/>
    </source>
</evidence>
<evidence type="ECO:0000256" key="10">
    <source>
        <dbReference type="SAM" id="SignalP"/>
    </source>
</evidence>
<name>A0AAE9D733_CAEBR</name>
<evidence type="ECO:0000256" key="5">
    <source>
        <dbReference type="ARBA" id="ARBA00022847"/>
    </source>
</evidence>
<keyword evidence="6 9" id="KW-1133">Transmembrane helix</keyword>
<reference evidence="12 14" key="1">
    <citation type="submission" date="2022-04" db="EMBL/GenBank/DDBJ databases">
        <title>Chromosome-level reference genomes for two strains of Caenorhabditis briggsae: an improved platform for comparative genomics.</title>
        <authorList>
            <person name="Stevens L."/>
            <person name="Andersen E."/>
        </authorList>
    </citation>
    <scope>NUCLEOTIDE SEQUENCE [LARGE SCALE GENOMIC DNA]</scope>
    <source>
        <strain evidence="12">VX34</strain>
        <tissue evidence="12">Whole-organism</tissue>
    </source>
</reference>
<dbReference type="GO" id="GO:1902475">
    <property type="term" value="P:L-alpha-amino acid transmembrane transport"/>
    <property type="evidence" value="ECO:0007669"/>
    <property type="project" value="UniProtKB-ARBA"/>
</dbReference>
<dbReference type="Pfam" id="PF05753">
    <property type="entry name" value="TRAP_beta"/>
    <property type="match status" value="1"/>
</dbReference>
<dbReference type="AlphaFoldDB" id="A0AAE9D733"/>
<feature type="signal peptide" evidence="10">
    <location>
        <begin position="1"/>
        <end position="16"/>
    </location>
</feature>
<dbReference type="EMBL" id="CP092623">
    <property type="protein sequence ID" value="UMM29131.1"/>
    <property type="molecule type" value="Genomic_DNA"/>
</dbReference>
<dbReference type="PRINTS" id="PR00173">
    <property type="entry name" value="EDTRNSPORT"/>
</dbReference>
<evidence type="ECO:0000256" key="2">
    <source>
        <dbReference type="ARBA" id="ARBA00006148"/>
    </source>
</evidence>
<protein>
    <recommendedName>
        <fullName evidence="9">Amino acid transporter</fullName>
    </recommendedName>
</protein>
<keyword evidence="7 9" id="KW-0472">Membrane</keyword>
<dbReference type="SUPFAM" id="SSF118215">
    <property type="entry name" value="Proton glutamate symport protein"/>
    <property type="match status" value="1"/>
</dbReference>
<dbReference type="EMBL" id="CP090894">
    <property type="protein sequence ID" value="ULT95927.1"/>
    <property type="molecule type" value="Genomic_DNA"/>
</dbReference>
<dbReference type="Proteomes" id="UP000827892">
    <property type="component" value="Chromosome IV"/>
</dbReference>
<evidence type="ECO:0000256" key="3">
    <source>
        <dbReference type="ARBA" id="ARBA00022448"/>
    </source>
</evidence>
<dbReference type="InterPro" id="IPR050746">
    <property type="entry name" value="DAACS"/>
</dbReference>
<dbReference type="InterPro" id="IPR036458">
    <property type="entry name" value="Na:dicarbo_symporter_sf"/>
</dbReference>
<organism evidence="11 13">
    <name type="scientific">Caenorhabditis briggsae</name>
    <dbReference type="NCBI Taxonomy" id="6238"/>
    <lineage>
        <taxon>Eukaryota</taxon>
        <taxon>Metazoa</taxon>
        <taxon>Ecdysozoa</taxon>
        <taxon>Nematoda</taxon>
        <taxon>Chromadorea</taxon>
        <taxon>Rhabditida</taxon>
        <taxon>Rhabditina</taxon>
        <taxon>Rhabditomorpha</taxon>
        <taxon>Rhabditoidea</taxon>
        <taxon>Rhabditidae</taxon>
        <taxon>Peloderinae</taxon>
        <taxon>Caenorhabditis</taxon>
    </lineage>
</organism>
<feature type="transmembrane region" description="Helical" evidence="9">
    <location>
        <begin position="418"/>
        <end position="439"/>
    </location>
</feature>
<keyword evidence="8" id="KW-0325">Glycoprotein</keyword>
<dbReference type="PROSITE" id="PS00714">
    <property type="entry name" value="NA_DICARBOXYL_SYMP_2"/>
    <property type="match status" value="1"/>
</dbReference>
<comment type="similarity">
    <text evidence="2 9">Belongs to the dicarboxylate/amino acid:cation symporter (DAACS) (TC 2.A.23) family.</text>
</comment>
<feature type="transmembrane region" description="Helical" evidence="9">
    <location>
        <begin position="199"/>
        <end position="218"/>
    </location>
</feature>
<dbReference type="GO" id="GO:0015293">
    <property type="term" value="F:symporter activity"/>
    <property type="evidence" value="ECO:0007669"/>
    <property type="project" value="UniProtKB-UniRule"/>
</dbReference>
<evidence type="ECO:0000313" key="14">
    <source>
        <dbReference type="Proteomes" id="UP000829354"/>
    </source>
</evidence>
<feature type="transmembrane region" description="Helical" evidence="9">
    <location>
        <begin position="483"/>
        <end position="506"/>
    </location>
</feature>
<evidence type="ECO:0000313" key="13">
    <source>
        <dbReference type="Proteomes" id="UP000827892"/>
    </source>
</evidence>
<keyword evidence="5 9" id="KW-0769">Symport</keyword>
<evidence type="ECO:0000256" key="9">
    <source>
        <dbReference type="RuleBase" id="RU361216"/>
    </source>
</evidence>
<evidence type="ECO:0000256" key="1">
    <source>
        <dbReference type="ARBA" id="ARBA00004141"/>
    </source>
</evidence>
<dbReference type="Gene3D" id="1.10.3860.10">
    <property type="entry name" value="Sodium:dicarboxylate symporter"/>
    <property type="match status" value="1"/>
</dbReference>
<dbReference type="PANTHER" id="PTHR11958">
    <property type="entry name" value="SODIUM/DICARBOXYLATE SYMPORTER-RELATED"/>
    <property type="match status" value="1"/>
</dbReference>
<gene>
    <name evidence="11" type="ORF">L3Y34_004527</name>
    <name evidence="12" type="ORF">L5515_011647</name>
</gene>
<dbReference type="PROSITE" id="PS00713">
    <property type="entry name" value="NA_DICARBOXYL_SYMP_1"/>
    <property type="match status" value="1"/>
</dbReference>
<dbReference type="Proteomes" id="UP000829354">
    <property type="component" value="Chromosome IV"/>
</dbReference>
<feature type="transmembrane region" description="Helical" evidence="9">
    <location>
        <begin position="148"/>
        <end position="171"/>
    </location>
</feature>